<organism evidence="1 2">
    <name type="scientific">Riccia fluitans</name>
    <dbReference type="NCBI Taxonomy" id="41844"/>
    <lineage>
        <taxon>Eukaryota</taxon>
        <taxon>Viridiplantae</taxon>
        <taxon>Streptophyta</taxon>
        <taxon>Embryophyta</taxon>
        <taxon>Marchantiophyta</taxon>
        <taxon>Marchantiopsida</taxon>
        <taxon>Marchantiidae</taxon>
        <taxon>Marchantiales</taxon>
        <taxon>Ricciaceae</taxon>
        <taxon>Riccia</taxon>
    </lineage>
</organism>
<accession>A0ABD1Z7F6</accession>
<dbReference type="AlphaFoldDB" id="A0ABD1Z7F6"/>
<protein>
    <submittedName>
        <fullName evidence="1">Uncharacterized protein</fullName>
    </submittedName>
</protein>
<comment type="caution">
    <text evidence="1">The sequence shown here is derived from an EMBL/GenBank/DDBJ whole genome shotgun (WGS) entry which is preliminary data.</text>
</comment>
<dbReference type="CDD" id="cd09272">
    <property type="entry name" value="RNase_HI_RT_Ty1"/>
    <property type="match status" value="1"/>
</dbReference>
<evidence type="ECO:0000313" key="1">
    <source>
        <dbReference type="EMBL" id="KAL2642242.1"/>
    </source>
</evidence>
<reference evidence="1 2" key="1">
    <citation type="submission" date="2024-09" db="EMBL/GenBank/DDBJ databases">
        <title>Chromosome-scale assembly of Riccia fluitans.</title>
        <authorList>
            <person name="Paukszto L."/>
            <person name="Sawicki J."/>
            <person name="Karawczyk K."/>
            <person name="Piernik-Szablinska J."/>
            <person name="Szczecinska M."/>
            <person name="Mazdziarz M."/>
        </authorList>
    </citation>
    <scope>NUCLEOTIDE SEQUENCE [LARGE SCALE GENOMIC DNA]</scope>
    <source>
        <strain evidence="1">Rf_01</strain>
        <tissue evidence="1">Aerial parts of the thallus</tissue>
    </source>
</reference>
<sequence>MFMSDPHKGCSQTGYVFLLRGIAIFWQSLKQTIVATSSNHAKILMLHEANRECVWLCALREHIQSSCGLERYKEPTVLYEDNATCVHQIQKGYIMGDCTKHIAPKFFFTNELHGNEIVVQAINLCNNLADIFT</sequence>
<evidence type="ECO:0000313" key="2">
    <source>
        <dbReference type="Proteomes" id="UP001605036"/>
    </source>
</evidence>
<name>A0ABD1Z7F6_9MARC</name>
<keyword evidence="2" id="KW-1185">Reference proteome</keyword>
<dbReference type="EMBL" id="JBHFFA010000002">
    <property type="protein sequence ID" value="KAL2642242.1"/>
    <property type="molecule type" value="Genomic_DNA"/>
</dbReference>
<gene>
    <name evidence="1" type="ORF">R1flu_009829</name>
</gene>
<dbReference type="Proteomes" id="UP001605036">
    <property type="component" value="Unassembled WGS sequence"/>
</dbReference>
<proteinExistence type="predicted"/>